<feature type="compositionally biased region" description="Polar residues" evidence="1">
    <location>
        <begin position="850"/>
        <end position="867"/>
    </location>
</feature>
<dbReference type="PANTHER" id="PTHR43721:SF3">
    <property type="entry name" value="GTP-BINDING PROTEIN 2"/>
    <property type="match status" value="1"/>
</dbReference>
<dbReference type="OrthoDB" id="248233at2759"/>
<gene>
    <name evidence="3" type="ORF">MCOS_LOCUS8796</name>
</gene>
<feature type="compositionally biased region" description="Basic residues" evidence="1">
    <location>
        <begin position="868"/>
        <end position="879"/>
    </location>
</feature>
<feature type="region of interest" description="Disordered" evidence="1">
    <location>
        <begin position="836"/>
        <end position="879"/>
    </location>
</feature>
<sequence>MDELAFFFAEPYASEDSSAVNAPVALNHKKNRSKIRLNNQAVDNVNIIRNFSDPSFIAQKSFPIHASGSFPDTLNLPSNFPPEPEEGNIEYKLKLINPTPDRVEHLMTQMKWRLNEGGGQAIYRLGVDDKGVVTGLTASELSASLSTLYGMAQRLGVDLRLLRMCTTTKSAHASNLSPLEDVKASIHIQRKAVELHAKWKSTVNQGLPDMRVAMLGSVDVGKSTLLGILTDGEMDDGRGRARLNLFRHLHEVQSGRTSSLSSELIGFDISGHLVNRRRSHGRLNKRTIDEVIRDSHRLITFLDLAGHTKYQRTTLSGLTTFHPALCILVVSATTGLTPEGLGHARTAVALNLPLAVVVSKIDLIPDAIEYARQRKISVSSAAHASGGNGKMNKAVADIKAAVLKELKTIKYYTVEGGRLKIVECFKEDPEVFAVSSVSGYGLGSLLNFLALVSSNPNYGALVSMRPTTSSESLCEREMSAFVECWITKVFGHVPGVNNPVLEVLIKMGEVHEGQRLWLGPDEEGKFYSITVVELRHNRHPHHVLHKDQLGSLVAVPEPSFDANFPFLRRGMVMVNAEPTTTTCPLTETPSIAVCWSICIANLIWMSSSSGNVVLQPNSTVGIHAGNVLQYARVLETSISANHLTYITGRSRTNLDSVILQLDSSHEIVVAFLRQPEFLELGRQVVISVNNVAKAVGTVYAFKDVITTFTVPLRQLLSSPQSQRSNSTNSWHAVSIPASEASVSYDSLLRQVGIDPEGPRTNFVDEPPLPPDFLVSEMTKNSTSRKKRRQRNSKRRRKATERLATMLASATDLASSTTTWSSACNEQIPQLTDQELELKEGSGETLIKTAPPQSRAHSTGQPLHTALTQRRRKRKQRHRR</sequence>
<feature type="domain" description="Tr-type G" evidence="2">
    <location>
        <begin position="211"/>
        <end position="450"/>
    </location>
</feature>
<reference evidence="5" key="2">
    <citation type="submission" date="2019-11" db="UniProtKB">
        <authorList>
            <consortium name="WormBaseParasite"/>
        </authorList>
    </citation>
    <scope>IDENTIFICATION</scope>
</reference>
<reference evidence="3 4" key="1">
    <citation type="submission" date="2018-10" db="EMBL/GenBank/DDBJ databases">
        <authorList>
            <consortium name="Pathogen Informatics"/>
        </authorList>
    </citation>
    <scope>NUCLEOTIDE SEQUENCE [LARGE SCALE GENOMIC DNA]</scope>
</reference>
<organism evidence="3 4">
    <name type="scientific">Mesocestoides corti</name>
    <name type="common">Flatworm</name>
    <dbReference type="NCBI Taxonomy" id="53468"/>
    <lineage>
        <taxon>Eukaryota</taxon>
        <taxon>Metazoa</taxon>
        <taxon>Spiralia</taxon>
        <taxon>Lophotrochozoa</taxon>
        <taxon>Platyhelminthes</taxon>
        <taxon>Cestoda</taxon>
        <taxon>Eucestoda</taxon>
        <taxon>Cyclophyllidea</taxon>
        <taxon>Mesocestoididae</taxon>
        <taxon>Mesocestoides</taxon>
    </lineage>
</organism>
<dbReference type="GO" id="GO:0005525">
    <property type="term" value="F:GTP binding"/>
    <property type="evidence" value="ECO:0007669"/>
    <property type="project" value="InterPro"/>
</dbReference>
<name>A0A158QVZ0_MESCO</name>
<accession>A0A158QVZ0</accession>
<dbReference type="PANTHER" id="PTHR43721">
    <property type="entry name" value="ELONGATION FACTOR TU-RELATED"/>
    <property type="match status" value="1"/>
</dbReference>
<evidence type="ECO:0000313" key="4">
    <source>
        <dbReference type="Proteomes" id="UP000267029"/>
    </source>
</evidence>
<evidence type="ECO:0000256" key="1">
    <source>
        <dbReference type="SAM" id="MobiDB-lite"/>
    </source>
</evidence>
<dbReference type="InterPro" id="IPR000795">
    <property type="entry name" value="T_Tr_GTP-bd_dom"/>
</dbReference>
<keyword evidence="4" id="KW-1185">Reference proteome</keyword>
<dbReference type="WBParaSite" id="MCU_006810-RB">
    <property type="protein sequence ID" value="MCU_006810-RB"/>
    <property type="gene ID" value="MCU_006810"/>
</dbReference>
<dbReference type="Proteomes" id="UP000267029">
    <property type="component" value="Unassembled WGS sequence"/>
</dbReference>
<proteinExistence type="predicted"/>
<feature type="region of interest" description="Disordered" evidence="1">
    <location>
        <begin position="755"/>
        <end position="799"/>
    </location>
</feature>
<dbReference type="Pfam" id="PF00009">
    <property type="entry name" value="GTP_EFTU"/>
    <property type="match status" value="1"/>
</dbReference>
<evidence type="ECO:0000313" key="5">
    <source>
        <dbReference type="WBParaSite" id="MCU_006810-RB"/>
    </source>
</evidence>
<feature type="compositionally biased region" description="Basic residues" evidence="1">
    <location>
        <begin position="782"/>
        <end position="798"/>
    </location>
</feature>
<dbReference type="AlphaFoldDB" id="A0A158QVZ0"/>
<protein>
    <submittedName>
        <fullName evidence="5">Tr-type G domain-containing protein</fullName>
    </submittedName>
</protein>
<dbReference type="GO" id="GO:0003746">
    <property type="term" value="F:translation elongation factor activity"/>
    <property type="evidence" value="ECO:0007669"/>
    <property type="project" value="TreeGrafter"/>
</dbReference>
<evidence type="ECO:0000313" key="3">
    <source>
        <dbReference type="EMBL" id="VDD82793.1"/>
    </source>
</evidence>
<dbReference type="GO" id="GO:0003924">
    <property type="term" value="F:GTPase activity"/>
    <property type="evidence" value="ECO:0007669"/>
    <property type="project" value="InterPro"/>
</dbReference>
<dbReference type="SUPFAM" id="SSF52540">
    <property type="entry name" value="P-loop containing nucleoside triphosphate hydrolases"/>
    <property type="match status" value="1"/>
</dbReference>
<dbReference type="InterPro" id="IPR027417">
    <property type="entry name" value="P-loop_NTPase"/>
</dbReference>
<dbReference type="Gene3D" id="3.40.50.300">
    <property type="entry name" value="P-loop containing nucleotide triphosphate hydrolases"/>
    <property type="match status" value="1"/>
</dbReference>
<evidence type="ECO:0000259" key="2">
    <source>
        <dbReference type="Pfam" id="PF00009"/>
    </source>
</evidence>
<dbReference type="InterPro" id="IPR050055">
    <property type="entry name" value="EF-Tu_GTPase"/>
</dbReference>
<dbReference type="EMBL" id="UXSR01005575">
    <property type="protein sequence ID" value="VDD82793.1"/>
    <property type="molecule type" value="Genomic_DNA"/>
</dbReference>